<dbReference type="EMBL" id="CP018632">
    <property type="protein sequence ID" value="ASJ71734.1"/>
    <property type="molecule type" value="Genomic_DNA"/>
</dbReference>
<feature type="transmembrane region" description="Helical" evidence="1">
    <location>
        <begin position="12"/>
        <end position="35"/>
    </location>
</feature>
<organism evidence="2 3">
    <name type="scientific">Granulosicoccus antarcticus IMCC3135</name>
    <dbReference type="NCBI Taxonomy" id="1192854"/>
    <lineage>
        <taxon>Bacteria</taxon>
        <taxon>Pseudomonadati</taxon>
        <taxon>Pseudomonadota</taxon>
        <taxon>Gammaproteobacteria</taxon>
        <taxon>Chromatiales</taxon>
        <taxon>Granulosicoccaceae</taxon>
        <taxon>Granulosicoccus</taxon>
    </lineage>
</organism>
<name>A0A2Z2NX61_9GAMM</name>
<keyword evidence="1" id="KW-0812">Transmembrane</keyword>
<feature type="transmembrane region" description="Helical" evidence="1">
    <location>
        <begin position="226"/>
        <end position="244"/>
    </location>
</feature>
<accession>A0A2Z2NX61</accession>
<evidence type="ECO:0008006" key="4">
    <source>
        <dbReference type="Google" id="ProtNLM"/>
    </source>
</evidence>
<keyword evidence="3" id="KW-1185">Reference proteome</keyword>
<feature type="transmembrane region" description="Helical" evidence="1">
    <location>
        <begin position="276"/>
        <end position="295"/>
    </location>
</feature>
<protein>
    <recommendedName>
        <fullName evidence="4">DUF368 domain-containing protein</fullName>
    </recommendedName>
</protein>
<dbReference type="OrthoDB" id="9793746at2"/>
<dbReference type="KEGG" id="gai:IMCC3135_08155"/>
<keyword evidence="1" id="KW-1133">Transmembrane helix</keyword>
<feature type="transmembrane region" description="Helical" evidence="1">
    <location>
        <begin position="69"/>
        <end position="92"/>
    </location>
</feature>
<feature type="transmembrane region" description="Helical" evidence="1">
    <location>
        <begin position="127"/>
        <end position="145"/>
    </location>
</feature>
<gene>
    <name evidence="2" type="ORF">IMCC3135_08155</name>
</gene>
<proteinExistence type="predicted"/>
<evidence type="ECO:0000256" key="1">
    <source>
        <dbReference type="SAM" id="Phobius"/>
    </source>
</evidence>
<dbReference type="AlphaFoldDB" id="A0A2Z2NX61"/>
<evidence type="ECO:0000313" key="2">
    <source>
        <dbReference type="EMBL" id="ASJ71734.1"/>
    </source>
</evidence>
<feature type="transmembrane region" description="Helical" evidence="1">
    <location>
        <begin position="98"/>
        <end position="115"/>
    </location>
</feature>
<keyword evidence="1" id="KW-0472">Membrane</keyword>
<dbReference type="InterPro" id="IPR007163">
    <property type="entry name" value="VCA0040-like"/>
</dbReference>
<sequence>MNGMTGLFFKGLAMGAANVIPGVSGGTIALITGIYERLINAIKRCDLTAARLFLKGEWKACWAHVDGQWLTTLLAGVAISIVSLARLFEFLLEHYESYTMAFFFGLILLSILYVARGVSRWSTTTYLALLIGTAIAVGIAMLAPASPNDNMLYVFLCGVLAISSMILPGLSGSFVLILLGNYALVLGAISSFSLGILIPLALGCAFGLVVFSHVLAWVFKRYADATLAVMTGFVIGSLVVIWPWKNAITHTVERAGKPPREVVTSYEWFMPQLNDSSTWIALSLILAGAVAIMLMEKVAGSSNDQE</sequence>
<dbReference type="PANTHER" id="PTHR37308:SF1">
    <property type="entry name" value="POLYPRENYL-PHOSPHATE TRANSPORTER"/>
    <property type="match status" value="1"/>
</dbReference>
<dbReference type="PANTHER" id="PTHR37308">
    <property type="entry name" value="INTEGRAL MEMBRANE PROTEIN"/>
    <property type="match status" value="1"/>
</dbReference>
<dbReference type="Pfam" id="PF04018">
    <property type="entry name" value="VCA0040-like"/>
    <property type="match status" value="1"/>
</dbReference>
<reference evidence="2 3" key="1">
    <citation type="submission" date="2016-12" db="EMBL/GenBank/DDBJ databases">
        <authorList>
            <person name="Song W.-J."/>
            <person name="Kurnit D.M."/>
        </authorList>
    </citation>
    <scope>NUCLEOTIDE SEQUENCE [LARGE SCALE GENOMIC DNA]</scope>
    <source>
        <strain evidence="2 3">IMCC3135</strain>
    </source>
</reference>
<evidence type="ECO:0000313" key="3">
    <source>
        <dbReference type="Proteomes" id="UP000250079"/>
    </source>
</evidence>
<dbReference type="Proteomes" id="UP000250079">
    <property type="component" value="Chromosome"/>
</dbReference>